<protein>
    <submittedName>
        <fullName evidence="1">Uncharacterized protein</fullName>
    </submittedName>
</protein>
<organism evidence="1 2">
    <name type="scientific">Novosphingobium aureum</name>
    <dbReference type="NCBI Taxonomy" id="2792964"/>
    <lineage>
        <taxon>Bacteria</taxon>
        <taxon>Pseudomonadati</taxon>
        <taxon>Pseudomonadota</taxon>
        <taxon>Alphaproteobacteria</taxon>
        <taxon>Sphingomonadales</taxon>
        <taxon>Sphingomonadaceae</taxon>
        <taxon>Novosphingobium</taxon>
    </lineage>
</organism>
<accession>A0A931MM94</accession>
<proteinExistence type="predicted"/>
<name>A0A931MM94_9SPHN</name>
<comment type="caution">
    <text evidence="1">The sequence shown here is derived from an EMBL/GenBank/DDBJ whole genome shotgun (WGS) entry which is preliminary data.</text>
</comment>
<dbReference type="AlphaFoldDB" id="A0A931MM94"/>
<dbReference type="RefSeq" id="WP_197165333.1">
    <property type="nucleotide sequence ID" value="NZ_JADZGI010000002.1"/>
</dbReference>
<evidence type="ECO:0000313" key="2">
    <source>
        <dbReference type="Proteomes" id="UP000617634"/>
    </source>
</evidence>
<gene>
    <name evidence="1" type="ORF">I5E68_14840</name>
</gene>
<keyword evidence="2" id="KW-1185">Reference proteome</keyword>
<dbReference type="EMBL" id="JADZGI010000002">
    <property type="protein sequence ID" value="MBH0114219.1"/>
    <property type="molecule type" value="Genomic_DNA"/>
</dbReference>
<evidence type="ECO:0000313" key="1">
    <source>
        <dbReference type="EMBL" id="MBH0114219.1"/>
    </source>
</evidence>
<reference evidence="1" key="1">
    <citation type="submission" date="2020-11" db="EMBL/GenBank/DDBJ databases">
        <title>Novosphingobium aureum sp. nov., a marine bacterium isolated from sediment of a salt flat.</title>
        <authorList>
            <person name="Yoo Y."/>
            <person name="Kim J.-J."/>
        </authorList>
    </citation>
    <scope>NUCLEOTIDE SEQUENCE</scope>
    <source>
        <strain evidence="1">YJ-S2-02</strain>
    </source>
</reference>
<sequence length="102" mass="11430">MTDQSLTFTEARQIDPITTLMGPLPARERDLRLKLHHAGNLASCMAYETESPLARDLCWMVCELTTTWKFAPAHVDTLERIAKLAKRLTICANDALLFEAGV</sequence>
<dbReference type="Proteomes" id="UP000617634">
    <property type="component" value="Unassembled WGS sequence"/>
</dbReference>